<gene>
    <name evidence="1" type="ORF">FQN60_011612</name>
</gene>
<reference evidence="1 2" key="1">
    <citation type="submission" date="2019-08" db="EMBL/GenBank/DDBJ databases">
        <title>A chromosome-level genome assembly, high-density linkage maps, and genome scans reveal the genomic architecture of hybrid incompatibilities underlying speciation via character displacement in darters (Percidae: Etheostominae).</title>
        <authorList>
            <person name="Moran R.L."/>
            <person name="Catchen J.M."/>
            <person name="Fuller R.C."/>
        </authorList>
    </citation>
    <scope>NUCLEOTIDE SEQUENCE [LARGE SCALE GENOMIC DNA]</scope>
    <source>
        <strain evidence="1">EspeVRDwgs_2016</strain>
        <tissue evidence="1">Muscle</tissue>
    </source>
</reference>
<proteinExistence type="predicted"/>
<accession>A0A5J5DM45</accession>
<sequence length="364" mass="40199">MAFLRSFSRMFLNKVDDTKFSMPHVFLEQTQKQRLRGAVCVYKTVEVLKGIGILLEQRLEGYTFRTLGRKSSELPCNADMVSGEVSDETSSGTWGDVLHQDGGLRGQSEAMRVEIGVPLDLNGEAEWGSMKAPVTVPLCFLSIHRSAEEDPVSSSPEGKNSTAVVDHESPVSSILVMRYSPTNTEPDGREEESNIIIIIIIGTLTVVQLVRAFVERKQLEMALGPGIVCQQLPNQAIVPCWRLLEKRAGHIKETGAFVDGGWRNTSHSAVWRGFASSLPAELGTLTKCHCGIFKELPNIKGEVVVAGGVLEEEDLPVVSFRPEREDWDRWSTPLMFPGFSSVHVALKQGTLYTLTKNFTGRPVI</sequence>
<evidence type="ECO:0000313" key="1">
    <source>
        <dbReference type="EMBL" id="KAA8594477.1"/>
    </source>
</evidence>
<dbReference type="Proteomes" id="UP000327493">
    <property type="component" value="Chromosome 2"/>
</dbReference>
<evidence type="ECO:0000313" key="2">
    <source>
        <dbReference type="Proteomes" id="UP000327493"/>
    </source>
</evidence>
<dbReference type="EMBL" id="VOFY01000002">
    <property type="protein sequence ID" value="KAA8594477.1"/>
    <property type="molecule type" value="Genomic_DNA"/>
</dbReference>
<protein>
    <submittedName>
        <fullName evidence="1">Uncharacterized protein</fullName>
    </submittedName>
</protein>
<keyword evidence="2" id="KW-1185">Reference proteome</keyword>
<dbReference type="AlphaFoldDB" id="A0A5J5DM45"/>
<organism evidence="1 2">
    <name type="scientific">Etheostoma spectabile</name>
    <name type="common">orangethroat darter</name>
    <dbReference type="NCBI Taxonomy" id="54343"/>
    <lineage>
        <taxon>Eukaryota</taxon>
        <taxon>Metazoa</taxon>
        <taxon>Chordata</taxon>
        <taxon>Craniata</taxon>
        <taxon>Vertebrata</taxon>
        <taxon>Euteleostomi</taxon>
        <taxon>Actinopterygii</taxon>
        <taxon>Neopterygii</taxon>
        <taxon>Teleostei</taxon>
        <taxon>Neoteleostei</taxon>
        <taxon>Acanthomorphata</taxon>
        <taxon>Eupercaria</taxon>
        <taxon>Perciformes</taxon>
        <taxon>Percoidei</taxon>
        <taxon>Percidae</taxon>
        <taxon>Etheostomatinae</taxon>
        <taxon>Etheostoma</taxon>
    </lineage>
</organism>
<name>A0A5J5DM45_9PERO</name>
<comment type="caution">
    <text evidence="1">The sequence shown here is derived from an EMBL/GenBank/DDBJ whole genome shotgun (WGS) entry which is preliminary data.</text>
</comment>